<dbReference type="EMBL" id="RAYQ01000005">
    <property type="protein sequence ID" value="RKI92392.1"/>
    <property type="molecule type" value="Genomic_DNA"/>
</dbReference>
<organism evidence="5 6">
    <name type="scientific">Parablautia intestinalis</name>
    <dbReference type="NCBI Taxonomy" id="2320100"/>
    <lineage>
        <taxon>Bacteria</taxon>
        <taxon>Bacillati</taxon>
        <taxon>Bacillota</taxon>
        <taxon>Clostridia</taxon>
        <taxon>Lachnospirales</taxon>
        <taxon>Lachnospiraceae</taxon>
        <taxon>Parablautia</taxon>
    </lineage>
</organism>
<reference evidence="5 6" key="1">
    <citation type="submission" date="2018-09" db="EMBL/GenBank/DDBJ databases">
        <title>Murine metabolic-syndrome-specific gut microbial biobank.</title>
        <authorList>
            <person name="Liu C."/>
        </authorList>
    </citation>
    <scope>NUCLEOTIDE SEQUENCE [LARGE SCALE GENOMIC DNA]</scope>
    <source>
        <strain evidence="5 6">0.1xD8-82</strain>
    </source>
</reference>
<feature type="domain" description="Enoyl reductase (ER)" evidence="4">
    <location>
        <begin position="10"/>
        <end position="346"/>
    </location>
</feature>
<protein>
    <submittedName>
        <fullName evidence="5">Galactitol-1-phosphate 5-dehydrogenase</fullName>
    </submittedName>
</protein>
<accession>A0A3A9ALS2</accession>
<dbReference type="InterPro" id="IPR013154">
    <property type="entry name" value="ADH-like_N"/>
</dbReference>
<name>A0A3A9ALS2_9FIRM</name>
<dbReference type="GO" id="GO:0046872">
    <property type="term" value="F:metal ion binding"/>
    <property type="evidence" value="ECO:0007669"/>
    <property type="project" value="UniProtKB-KW"/>
</dbReference>
<evidence type="ECO:0000259" key="4">
    <source>
        <dbReference type="SMART" id="SM00829"/>
    </source>
</evidence>
<dbReference type="PANTHER" id="PTHR43401">
    <property type="entry name" value="L-THREONINE 3-DEHYDROGENASE"/>
    <property type="match status" value="1"/>
</dbReference>
<dbReference type="Pfam" id="PF00107">
    <property type="entry name" value="ADH_zinc_N"/>
    <property type="match status" value="1"/>
</dbReference>
<dbReference type="OrthoDB" id="9769198at2"/>
<evidence type="ECO:0000256" key="1">
    <source>
        <dbReference type="ARBA" id="ARBA00022723"/>
    </source>
</evidence>
<dbReference type="CDD" id="cd08236">
    <property type="entry name" value="sugar_DH"/>
    <property type="match status" value="1"/>
</dbReference>
<dbReference type="SUPFAM" id="SSF50129">
    <property type="entry name" value="GroES-like"/>
    <property type="match status" value="1"/>
</dbReference>
<evidence type="ECO:0000313" key="6">
    <source>
        <dbReference type="Proteomes" id="UP000280696"/>
    </source>
</evidence>
<dbReference type="RefSeq" id="WP_120468128.1">
    <property type="nucleotide sequence ID" value="NZ_RAYQ01000005.1"/>
</dbReference>
<dbReference type="InterPro" id="IPR011032">
    <property type="entry name" value="GroES-like_sf"/>
</dbReference>
<dbReference type="GO" id="GO:0016491">
    <property type="term" value="F:oxidoreductase activity"/>
    <property type="evidence" value="ECO:0007669"/>
    <property type="project" value="UniProtKB-KW"/>
</dbReference>
<comment type="caution">
    <text evidence="5">The sequence shown here is derived from an EMBL/GenBank/DDBJ whole genome shotgun (WGS) entry which is preliminary data.</text>
</comment>
<dbReference type="InterPro" id="IPR020843">
    <property type="entry name" value="ER"/>
</dbReference>
<evidence type="ECO:0000256" key="3">
    <source>
        <dbReference type="ARBA" id="ARBA00023002"/>
    </source>
</evidence>
<evidence type="ECO:0000313" key="5">
    <source>
        <dbReference type="EMBL" id="RKI92392.1"/>
    </source>
</evidence>
<dbReference type="InterPro" id="IPR050129">
    <property type="entry name" value="Zn_alcohol_dh"/>
</dbReference>
<dbReference type="SUPFAM" id="SSF51735">
    <property type="entry name" value="NAD(P)-binding Rossmann-fold domains"/>
    <property type="match status" value="1"/>
</dbReference>
<dbReference type="SMART" id="SM00829">
    <property type="entry name" value="PKS_ER"/>
    <property type="match status" value="1"/>
</dbReference>
<gene>
    <name evidence="5" type="ORF">D7V94_06865</name>
</gene>
<dbReference type="Proteomes" id="UP000280696">
    <property type="component" value="Unassembled WGS sequence"/>
</dbReference>
<dbReference type="Gene3D" id="3.90.180.10">
    <property type="entry name" value="Medium-chain alcohol dehydrogenases, catalytic domain"/>
    <property type="match status" value="1"/>
</dbReference>
<dbReference type="Gene3D" id="3.40.50.720">
    <property type="entry name" value="NAD(P)-binding Rossmann-like Domain"/>
    <property type="match status" value="1"/>
</dbReference>
<dbReference type="InterPro" id="IPR013149">
    <property type="entry name" value="ADH-like_C"/>
</dbReference>
<keyword evidence="6" id="KW-1185">Reference proteome</keyword>
<keyword evidence="1" id="KW-0479">Metal-binding</keyword>
<evidence type="ECO:0000256" key="2">
    <source>
        <dbReference type="ARBA" id="ARBA00022833"/>
    </source>
</evidence>
<keyword evidence="2" id="KW-0862">Zinc</keyword>
<dbReference type="Pfam" id="PF08240">
    <property type="entry name" value="ADH_N"/>
    <property type="match status" value="1"/>
</dbReference>
<dbReference type="AlphaFoldDB" id="A0A3A9ALS2"/>
<dbReference type="PANTHER" id="PTHR43401:SF2">
    <property type="entry name" value="L-THREONINE 3-DEHYDROGENASE"/>
    <property type="match status" value="1"/>
</dbReference>
<keyword evidence="3" id="KW-0560">Oxidoreductase</keyword>
<proteinExistence type="predicted"/>
<sequence>MKAYVLHGIGDYVCEEAKKPCAEAGTALVHVKAAGICGSDIPRVYRTGAYHHPLIPGHEFAGEVVEVGEGMSSALIGKRVGVFPLIPCLKCPQCQKKQYEMCDSYNYLGSRTNGGFAEYVQVPEWNLIELPDLVTMEQAAMLEPMAVAVHAIRRARLSGADRIAVCGLGTIGLCMAMFLLDGGCRELYVAGNKDFQKEMAQTIGIKAENFCDIRCEDFSGWLLDKTEGLGVEVFFDCVGKNDVLEQGIKSLRAEGKMMLVGNPASDAALEKNLYWKILRRQLRLIGTWNSSFTHEESDDWHYVLKRLEEGKVKPEKIITHRMSFDTFMEGFEIMHTKSGDYGKIMLCNE</sequence>
<dbReference type="InterPro" id="IPR036291">
    <property type="entry name" value="NAD(P)-bd_dom_sf"/>
</dbReference>